<evidence type="ECO:0000256" key="1">
    <source>
        <dbReference type="ARBA" id="ARBA00022723"/>
    </source>
</evidence>
<reference evidence="5 6" key="1">
    <citation type="submission" date="2020-04" db="EMBL/GenBank/DDBJ databases">
        <authorList>
            <person name="Liu S."/>
        </authorList>
    </citation>
    <scope>NUCLEOTIDE SEQUENCE [LARGE SCALE GENOMIC DNA]</scope>
    <source>
        <strain evidence="5 6">CGMCC 1.15091</strain>
    </source>
</reference>
<dbReference type="Pfam" id="PF22039">
    <property type="entry name" value="HUTI_composite_bact"/>
    <property type="match status" value="1"/>
</dbReference>
<feature type="non-terminal residue" evidence="5">
    <location>
        <position position="70"/>
    </location>
</feature>
<keyword evidence="1" id="KW-0479">Metal-binding</keyword>
<evidence type="ECO:0000259" key="4">
    <source>
        <dbReference type="Pfam" id="PF22039"/>
    </source>
</evidence>
<evidence type="ECO:0000313" key="5">
    <source>
        <dbReference type="EMBL" id="NKX49161.1"/>
    </source>
</evidence>
<dbReference type="PANTHER" id="PTHR22642">
    <property type="entry name" value="IMIDAZOLONEPROPIONASE"/>
    <property type="match status" value="1"/>
</dbReference>
<keyword evidence="3" id="KW-0862">Zinc</keyword>
<dbReference type="InterPro" id="IPR054418">
    <property type="entry name" value="MQNX/HUTI_composite_N"/>
</dbReference>
<evidence type="ECO:0000256" key="3">
    <source>
        <dbReference type="ARBA" id="ARBA00022833"/>
    </source>
</evidence>
<dbReference type="EMBL" id="JAAZSR010000005">
    <property type="protein sequence ID" value="NKX49161.1"/>
    <property type="molecule type" value="Genomic_DNA"/>
</dbReference>
<proteinExistence type="predicted"/>
<keyword evidence="2" id="KW-0378">Hydrolase</keyword>
<dbReference type="InterPro" id="IPR011059">
    <property type="entry name" value="Metal-dep_hydrolase_composite"/>
</dbReference>
<accession>A0ABX1JKB0</accession>
<evidence type="ECO:0000313" key="6">
    <source>
        <dbReference type="Proteomes" id="UP000523795"/>
    </source>
</evidence>
<keyword evidence="6" id="KW-1185">Reference proteome</keyword>
<dbReference type="Proteomes" id="UP000523795">
    <property type="component" value="Unassembled WGS sequence"/>
</dbReference>
<dbReference type="SUPFAM" id="SSF51338">
    <property type="entry name" value="Composite domain of metallo-dependent hydrolases"/>
    <property type="match status" value="1"/>
</dbReference>
<name>A0ABX1JKB0_9MICC</name>
<organism evidence="5 6">
    <name type="scientific">Arthrobacter deserti</name>
    <dbReference type="NCBI Taxonomy" id="1742687"/>
    <lineage>
        <taxon>Bacteria</taxon>
        <taxon>Bacillati</taxon>
        <taxon>Actinomycetota</taxon>
        <taxon>Actinomycetes</taxon>
        <taxon>Micrococcales</taxon>
        <taxon>Micrococcaceae</taxon>
        <taxon>Arthrobacter</taxon>
    </lineage>
</organism>
<sequence>MTTDSQPDLIVTGGRIYTSDPDNEWAEALAVSGGRIAAVGTDAEVRALAGASTAVLDLEGRLALPGLVDV</sequence>
<evidence type="ECO:0000256" key="2">
    <source>
        <dbReference type="ARBA" id="ARBA00022801"/>
    </source>
</evidence>
<dbReference type="Gene3D" id="2.30.40.10">
    <property type="entry name" value="Urease, subunit C, domain 1"/>
    <property type="match status" value="1"/>
</dbReference>
<comment type="caution">
    <text evidence="5">The sequence shown here is derived from an EMBL/GenBank/DDBJ whole genome shotgun (WGS) entry which is preliminary data.</text>
</comment>
<dbReference type="PANTHER" id="PTHR22642:SF2">
    <property type="entry name" value="PROTEIN LONG AFTER FAR-RED 3"/>
    <property type="match status" value="1"/>
</dbReference>
<protein>
    <submittedName>
        <fullName evidence="5">Amidohydrolase</fullName>
    </submittedName>
</protein>
<gene>
    <name evidence="5" type="ORF">HER39_00895</name>
</gene>
<feature type="domain" description="Aminodeoxyfutalosine deaminase/Imidazolonepropionase-like composite" evidence="4">
    <location>
        <begin position="28"/>
        <end position="47"/>
    </location>
</feature>